<dbReference type="SUPFAM" id="SSF53167">
    <property type="entry name" value="Purine and uridine phosphorylases"/>
    <property type="match status" value="1"/>
</dbReference>
<reference evidence="2" key="2">
    <citation type="submission" date="2023-01" db="EMBL/GenBank/DDBJ databases">
        <authorList>
            <person name="Petersen C."/>
        </authorList>
    </citation>
    <scope>NUCLEOTIDE SEQUENCE</scope>
    <source>
        <strain evidence="2">IBT 17514</strain>
    </source>
</reference>
<evidence type="ECO:0000259" key="1">
    <source>
        <dbReference type="Pfam" id="PF01048"/>
    </source>
</evidence>
<keyword evidence="3" id="KW-1185">Reference proteome</keyword>
<protein>
    <submittedName>
        <fullName evidence="2">Nucleoside phosphorylase domain-containing protein</fullName>
    </submittedName>
</protein>
<evidence type="ECO:0000313" key="2">
    <source>
        <dbReference type="EMBL" id="KAJ5719738.1"/>
    </source>
</evidence>
<dbReference type="PANTHER" id="PTHR46082">
    <property type="entry name" value="ATP/GTP-BINDING PROTEIN-RELATED"/>
    <property type="match status" value="1"/>
</dbReference>
<feature type="domain" description="Nucleoside phosphorylase" evidence="1">
    <location>
        <begin position="77"/>
        <end position="291"/>
    </location>
</feature>
<dbReference type="InterPro" id="IPR035994">
    <property type="entry name" value="Nucleoside_phosphorylase_sf"/>
</dbReference>
<sequence>ASGPGKNDPGNYKDCAYSDRDGAFSISHLTKSQWLTPPPGGYSEADYLIGWICILPEEYLAAKAVLDQQYDFYHIARGRNDRMSYTLGRMGQHPVVINQPPSSLYGEIHASAIAHSMKSTFAKIWFVLLLGIGGGVPQNGHDIRVGDVVLGEKVIPYASGKNTIFGFFGFEITGRMAYPPPPDPLCCPDWTRKKNQIPWTQYLQGPSCDCLQYEKQRFAYMISRPPCVGDLVKVHKGSIGSAGAVVKNADVRDDLATRENLICFEMEAAGVMSTMPCLPVRGISDYSDSHKNDAWHQYAALAAAVYAKEILGTLTISDVMRSPLELDDGDIAEYMKDATREFA</sequence>
<dbReference type="GO" id="GO:0009116">
    <property type="term" value="P:nucleoside metabolic process"/>
    <property type="evidence" value="ECO:0007669"/>
    <property type="project" value="InterPro"/>
</dbReference>
<dbReference type="PANTHER" id="PTHR46082:SF6">
    <property type="entry name" value="AAA+ ATPASE DOMAIN-CONTAINING PROTEIN-RELATED"/>
    <property type="match status" value="1"/>
</dbReference>
<reference evidence="2" key="1">
    <citation type="journal article" date="2023" name="IMA Fungus">
        <title>Comparative genomic study of the Penicillium genus elucidates a diverse pangenome and 15 lateral gene transfer events.</title>
        <authorList>
            <person name="Petersen C."/>
            <person name="Sorensen T."/>
            <person name="Nielsen M.R."/>
            <person name="Sondergaard T.E."/>
            <person name="Sorensen J.L."/>
            <person name="Fitzpatrick D.A."/>
            <person name="Frisvad J.C."/>
            <person name="Nielsen K.L."/>
        </authorList>
    </citation>
    <scope>NUCLEOTIDE SEQUENCE</scope>
    <source>
        <strain evidence="2">IBT 17514</strain>
    </source>
</reference>
<proteinExistence type="predicted"/>
<feature type="non-terminal residue" evidence="2">
    <location>
        <position position="1"/>
    </location>
</feature>
<dbReference type="GO" id="GO:0003824">
    <property type="term" value="F:catalytic activity"/>
    <property type="evidence" value="ECO:0007669"/>
    <property type="project" value="InterPro"/>
</dbReference>
<dbReference type="InterPro" id="IPR000845">
    <property type="entry name" value="Nucleoside_phosphorylase_d"/>
</dbReference>
<dbReference type="EMBL" id="JAQJAN010000010">
    <property type="protein sequence ID" value="KAJ5719738.1"/>
    <property type="molecule type" value="Genomic_DNA"/>
</dbReference>
<dbReference type="InterPro" id="IPR053137">
    <property type="entry name" value="NLR-like"/>
</dbReference>
<dbReference type="Pfam" id="PF01048">
    <property type="entry name" value="PNP_UDP_1"/>
    <property type="match status" value="1"/>
</dbReference>
<organism evidence="2 3">
    <name type="scientific">Penicillium malachiteum</name>
    <dbReference type="NCBI Taxonomy" id="1324776"/>
    <lineage>
        <taxon>Eukaryota</taxon>
        <taxon>Fungi</taxon>
        <taxon>Dikarya</taxon>
        <taxon>Ascomycota</taxon>
        <taxon>Pezizomycotina</taxon>
        <taxon>Eurotiomycetes</taxon>
        <taxon>Eurotiomycetidae</taxon>
        <taxon>Eurotiales</taxon>
        <taxon>Aspergillaceae</taxon>
        <taxon>Penicillium</taxon>
    </lineage>
</organism>
<accession>A0AAD6MUP5</accession>
<dbReference type="Proteomes" id="UP001215712">
    <property type="component" value="Unassembled WGS sequence"/>
</dbReference>
<dbReference type="AlphaFoldDB" id="A0AAD6MUP5"/>
<gene>
    <name evidence="2" type="ORF">N7493_007316</name>
</gene>
<dbReference type="Gene3D" id="3.40.50.1580">
    <property type="entry name" value="Nucleoside phosphorylase domain"/>
    <property type="match status" value="1"/>
</dbReference>
<comment type="caution">
    <text evidence="2">The sequence shown here is derived from an EMBL/GenBank/DDBJ whole genome shotgun (WGS) entry which is preliminary data.</text>
</comment>
<evidence type="ECO:0000313" key="3">
    <source>
        <dbReference type="Proteomes" id="UP001215712"/>
    </source>
</evidence>
<name>A0AAD6MUP5_9EURO</name>